<sequence length="713" mass="80006">MASTSAPLTENNLRSLTSSALTGHTVLDFVAGQAALVPASSQPNKEAAQADRTQNTVAERGTDCRRPQSPMLEPRIATKRKAVPNREESVDEQRSEGSQLLKVRSTKKRAHSEKEVDREKREVEERLKQRKERRRKKALIVRDSSTTAAHKIRQKNSQKKGKKRAESFSTSASSEEDDEDKESDDTDKEKKKQKKKKKKVGKEEGNSLKSARKRNLANLAAMELLDKPKSITKERRITLAPKAGVFNKGVASRKSKIPTSDLVFSELKFFNQPAQRTNDEDSAIDDEDEVHEQTETASAHSAYSNRIRRSREAGSSQFFKAPPSRPSTIQSEPETEGDDAAVYMRRQKCVAPDGAEVELETGRHPEQDDPCRVDAGVQVQTHTPSMHHNVASDFASPAQVRSFSCHTPGISSSNELSTTVPSHSYITNLCPTQPANSWRREHHLARPERLRSNQIQPRLYASQSSHQAPHFRGDVLEPSRNPPPSRVAQSFPPSTYHPPLGQTLGFFPTPAVEVEVDQGAGRWSYPEHQASLSGNAHEWQQGNYQSCDGLPLECLETECRDTRGHFEEYPIATFDSYHSESQQRNASVDLPQRVAPAYNFAAREEALYEHQTENFGEPVQMQGRSAIPEACVPAVFQNDEQCYSVHGEERLPSWRMAYDEDSNEPQTSSEHRFPSISTEHVFGVARERPPRAVEDILGVKASQLESFWEPFRT</sequence>
<feature type="compositionally biased region" description="Basic residues" evidence="1">
    <location>
        <begin position="128"/>
        <end position="139"/>
    </location>
</feature>
<protein>
    <submittedName>
        <fullName evidence="2">Uncharacterized protein</fullName>
    </submittedName>
</protein>
<feature type="compositionally biased region" description="Polar residues" evidence="1">
    <location>
        <begin position="295"/>
        <end position="304"/>
    </location>
</feature>
<feature type="region of interest" description="Disordered" evidence="1">
    <location>
        <begin position="39"/>
        <end position="223"/>
    </location>
</feature>
<reference evidence="2" key="1">
    <citation type="submission" date="2016-04" db="EMBL/GenBank/DDBJ databases">
        <authorList>
            <person name="Nguyen H.D."/>
            <person name="Samba Siva P."/>
            <person name="Cullis J."/>
            <person name="Levesque C.A."/>
            <person name="Hambleton S."/>
        </authorList>
    </citation>
    <scope>NUCLEOTIDE SEQUENCE</scope>
    <source>
        <strain evidence="2">DAOMC 236422</strain>
    </source>
</reference>
<feature type="region of interest" description="Disordered" evidence="1">
    <location>
        <begin position="427"/>
        <end position="502"/>
    </location>
</feature>
<dbReference type="Proteomes" id="UP000078113">
    <property type="component" value="Unassembled WGS sequence"/>
</dbReference>
<feature type="compositionally biased region" description="Polar residues" evidence="1">
    <location>
        <begin position="452"/>
        <end position="467"/>
    </location>
</feature>
<dbReference type="AlphaFoldDB" id="A0A8X7N7V3"/>
<proteinExistence type="predicted"/>
<gene>
    <name evidence="2" type="ORF">A4X09_0g5201</name>
</gene>
<dbReference type="EMBL" id="LWDG02000254">
    <property type="protein sequence ID" value="KAE8267145.1"/>
    <property type="molecule type" value="Genomic_DNA"/>
</dbReference>
<evidence type="ECO:0000256" key="1">
    <source>
        <dbReference type="SAM" id="MobiDB-lite"/>
    </source>
</evidence>
<comment type="caution">
    <text evidence="2">The sequence shown here is derived from an EMBL/GenBank/DDBJ whole genome shotgun (WGS) entry which is preliminary data.</text>
</comment>
<feature type="compositionally biased region" description="Polar residues" evidence="1">
    <location>
        <begin position="427"/>
        <end position="436"/>
    </location>
</feature>
<evidence type="ECO:0000313" key="2">
    <source>
        <dbReference type="EMBL" id="KAE8267145.1"/>
    </source>
</evidence>
<feature type="compositionally biased region" description="Acidic residues" evidence="1">
    <location>
        <begin position="174"/>
        <end position="186"/>
    </location>
</feature>
<name>A0A8X7N7V3_9BASI</name>
<evidence type="ECO:0000313" key="3">
    <source>
        <dbReference type="Proteomes" id="UP000078113"/>
    </source>
</evidence>
<keyword evidence="3" id="KW-1185">Reference proteome</keyword>
<feature type="compositionally biased region" description="Basic and acidic residues" evidence="1">
    <location>
        <begin position="84"/>
        <end position="95"/>
    </location>
</feature>
<organism evidence="2 3">
    <name type="scientific">Tilletia walkeri</name>
    <dbReference type="NCBI Taxonomy" id="117179"/>
    <lineage>
        <taxon>Eukaryota</taxon>
        <taxon>Fungi</taxon>
        <taxon>Dikarya</taxon>
        <taxon>Basidiomycota</taxon>
        <taxon>Ustilaginomycotina</taxon>
        <taxon>Exobasidiomycetes</taxon>
        <taxon>Tilletiales</taxon>
        <taxon>Tilletiaceae</taxon>
        <taxon>Tilletia</taxon>
    </lineage>
</organism>
<accession>A0A8X7N7V3</accession>
<feature type="compositionally biased region" description="Basic and acidic residues" evidence="1">
    <location>
        <begin position="112"/>
        <end position="127"/>
    </location>
</feature>
<feature type="compositionally biased region" description="Basic residues" evidence="1">
    <location>
        <begin position="191"/>
        <end position="200"/>
    </location>
</feature>
<reference evidence="2" key="2">
    <citation type="journal article" date="2019" name="IMA Fungus">
        <title>Genome sequencing and comparison of five Tilletia species to identify candidate genes for the detection of regulated species infecting wheat.</title>
        <authorList>
            <person name="Nguyen H.D.T."/>
            <person name="Sultana T."/>
            <person name="Kesanakurti P."/>
            <person name="Hambleton S."/>
        </authorList>
    </citation>
    <scope>NUCLEOTIDE SEQUENCE</scope>
    <source>
        <strain evidence="2">DAOMC 236422</strain>
    </source>
</reference>
<feature type="compositionally biased region" description="Basic residues" evidence="1">
    <location>
        <begin position="150"/>
        <end position="163"/>
    </location>
</feature>
<feature type="region of interest" description="Disordered" evidence="1">
    <location>
        <begin position="274"/>
        <end position="337"/>
    </location>
</feature>
<feature type="compositionally biased region" description="Acidic residues" evidence="1">
    <location>
        <begin position="280"/>
        <end position="290"/>
    </location>
</feature>